<dbReference type="InterPro" id="IPR050612">
    <property type="entry name" value="Prok_Mopterin_Oxidored"/>
</dbReference>
<dbReference type="Pfam" id="PF01568">
    <property type="entry name" value="Molydop_binding"/>
    <property type="match status" value="1"/>
</dbReference>
<dbReference type="InterPro" id="IPR006656">
    <property type="entry name" value="Mopterin_OxRdtase"/>
</dbReference>
<keyword evidence="5" id="KW-0560">Oxidoreductase</keyword>
<dbReference type="RefSeq" id="WP_211143773.1">
    <property type="nucleotide sequence ID" value="NZ_JAEEGB010000026.1"/>
</dbReference>
<evidence type="ECO:0000256" key="1">
    <source>
        <dbReference type="ARBA" id="ARBA00001942"/>
    </source>
</evidence>
<evidence type="ECO:0000256" key="2">
    <source>
        <dbReference type="ARBA" id="ARBA00010312"/>
    </source>
</evidence>
<dbReference type="InterPro" id="IPR006657">
    <property type="entry name" value="MoPterin_dinucl-bd_dom"/>
</dbReference>
<evidence type="ECO:0000259" key="8">
    <source>
        <dbReference type="PROSITE" id="PS51669"/>
    </source>
</evidence>
<sequence length="667" mass="73974">MEILRSVCPYDCPDTCGLLIHVDGGKAVKVQGDPEHPFTRGTLCPKMAHYEKTVHSSKRILTPLRRTGPKGSGKFAPISWTEAIEHIKTKWNEIITKHGAEAILPYSYAGTMGLVQRNSGHPFFYSLGASRLERTICSPAKECGWNAVMGKTMGPHPKEIQKSDLVILWGIHAVATSIHLIHDINEARKQGAKVWLIDTYENSTAKIADEVFIVKPGTDGALALGLMHVIVKENLADEEFIKEHVQGYDELKLEILPNYSPQIVSEITGIDADIIENMARQYAKAQGPFIRLGSGLSRYGNGAMTVRTITCLPALVGAWGKTGGGLLTGTSTGGAYDTSLVTHEDFQEKTTRIINMNKLGNALNEVKDPPIMSLYVYHSNPAAIAPDQNRVLQGLAREDLFTIVHERFMTDTAKYADIVLPATTSLEHSDLYRAYGHYTIQRAYAVIPPVGQAKSNWEVFCLLAEAMGINKSFFNQSADDLIDSILAKPSSWLASTKIETLLEGRPLELPMPDNYKTQFKTSSGKIEILNSKEDEPLPKYIKPHGDNAEFWLINSPDARLLNSSFNEREDLTKTNRMLLQMNPDDADKMGFTDEQTVIAYNDRGEVTFKLKITSKVPRGVVVTEGVWWLEHTPGNRSVNTLTSQRLTDQGKGSTFYDVKVNVRAVDK</sequence>
<dbReference type="SUPFAM" id="SSF53706">
    <property type="entry name" value="Formate dehydrogenase/DMSO reductase, domains 1-3"/>
    <property type="match status" value="1"/>
</dbReference>
<dbReference type="GO" id="GO:0016491">
    <property type="term" value="F:oxidoreductase activity"/>
    <property type="evidence" value="ECO:0007669"/>
    <property type="project" value="UniProtKB-KW"/>
</dbReference>
<comment type="similarity">
    <text evidence="2">Belongs to the prokaryotic molybdopterin-containing oxidoreductase family.</text>
</comment>
<dbReference type="Pfam" id="PF00384">
    <property type="entry name" value="Molybdopterin"/>
    <property type="match status" value="1"/>
</dbReference>
<evidence type="ECO:0000256" key="6">
    <source>
        <dbReference type="ARBA" id="ARBA00023004"/>
    </source>
</evidence>
<evidence type="ECO:0000256" key="7">
    <source>
        <dbReference type="ARBA" id="ARBA00023014"/>
    </source>
</evidence>
<dbReference type="EMBL" id="JAEEGB010000026">
    <property type="protein sequence ID" value="MBI6874388.1"/>
    <property type="molecule type" value="Genomic_DNA"/>
</dbReference>
<dbReference type="GO" id="GO:0051536">
    <property type="term" value="F:iron-sulfur cluster binding"/>
    <property type="evidence" value="ECO:0007669"/>
    <property type="project" value="UniProtKB-KW"/>
</dbReference>
<reference evidence="9" key="1">
    <citation type="submission" date="2020-12" db="EMBL/GenBank/DDBJ databases">
        <title>Clostridium thailandense sp. nov., a novel acetogenic bacterium isolated from peat land soil in Thailand.</title>
        <authorList>
            <person name="Chaikitkaew S."/>
            <person name="Birkeland N.K."/>
        </authorList>
    </citation>
    <scope>NUCLEOTIDE SEQUENCE</scope>
    <source>
        <strain evidence="9">DSM 17425</strain>
    </source>
</reference>
<dbReference type="PANTHER" id="PTHR43742:SF6">
    <property type="entry name" value="OXIDOREDUCTASE YYAE-RELATED"/>
    <property type="match status" value="1"/>
</dbReference>
<dbReference type="GO" id="GO:0046872">
    <property type="term" value="F:metal ion binding"/>
    <property type="evidence" value="ECO:0007669"/>
    <property type="project" value="UniProtKB-KW"/>
</dbReference>
<dbReference type="Gene3D" id="3.40.228.10">
    <property type="entry name" value="Dimethylsulfoxide Reductase, domain 2"/>
    <property type="match status" value="1"/>
</dbReference>
<keyword evidence="10" id="KW-1185">Reference proteome</keyword>
<dbReference type="SMART" id="SM00926">
    <property type="entry name" value="Molybdop_Fe4S4"/>
    <property type="match status" value="1"/>
</dbReference>
<comment type="caution">
    <text evidence="9">The sequence shown here is derived from an EMBL/GenBank/DDBJ whole genome shotgun (WGS) entry which is preliminary data.</text>
</comment>
<name>A0A934I143_9CLOT</name>
<keyword evidence="4" id="KW-0479">Metal-binding</keyword>
<gene>
    <name evidence="9" type="ORF">I6U51_17080</name>
</gene>
<dbReference type="InterPro" id="IPR006963">
    <property type="entry name" value="Mopterin_OxRdtase_4Fe-4S_dom"/>
</dbReference>
<accession>A0A934I143</accession>
<feature type="domain" description="4Fe-4S Mo/W bis-MGD-type" evidence="8">
    <location>
        <begin position="1"/>
        <end position="58"/>
    </location>
</feature>
<keyword evidence="6" id="KW-0408">Iron</keyword>
<organism evidence="9 10">
    <name type="scientific">Clostridium aciditolerans</name>
    <dbReference type="NCBI Taxonomy" id="339861"/>
    <lineage>
        <taxon>Bacteria</taxon>
        <taxon>Bacillati</taxon>
        <taxon>Bacillota</taxon>
        <taxon>Clostridia</taxon>
        <taxon>Eubacteriales</taxon>
        <taxon>Clostridiaceae</taxon>
        <taxon>Clostridium</taxon>
    </lineage>
</organism>
<comment type="cofactor">
    <cofactor evidence="1">
        <name>Mo-bis(molybdopterin guanine dinucleotide)</name>
        <dbReference type="ChEBI" id="CHEBI:60539"/>
    </cofactor>
</comment>
<dbReference type="GO" id="GO:0043546">
    <property type="term" value="F:molybdopterin cofactor binding"/>
    <property type="evidence" value="ECO:0007669"/>
    <property type="project" value="InterPro"/>
</dbReference>
<keyword evidence="3" id="KW-0500">Molybdenum</keyword>
<evidence type="ECO:0000256" key="5">
    <source>
        <dbReference type="ARBA" id="ARBA00023002"/>
    </source>
</evidence>
<dbReference type="Proteomes" id="UP000622687">
    <property type="component" value="Unassembled WGS sequence"/>
</dbReference>
<dbReference type="InterPro" id="IPR009010">
    <property type="entry name" value="Asp_de-COase-like_dom_sf"/>
</dbReference>
<dbReference type="Gene3D" id="2.20.25.90">
    <property type="entry name" value="ADC-like domains"/>
    <property type="match status" value="1"/>
</dbReference>
<dbReference type="InterPro" id="IPR006655">
    <property type="entry name" value="Mopterin_OxRdtase_prok_CS"/>
</dbReference>
<keyword evidence="7" id="KW-0411">Iron-sulfur</keyword>
<dbReference type="Pfam" id="PF04879">
    <property type="entry name" value="Molybdop_Fe4S4"/>
    <property type="match status" value="1"/>
</dbReference>
<dbReference type="PROSITE" id="PS51669">
    <property type="entry name" value="4FE4S_MOW_BIS_MGD"/>
    <property type="match status" value="1"/>
</dbReference>
<dbReference type="Gene3D" id="3.40.50.740">
    <property type="match status" value="1"/>
</dbReference>
<dbReference type="PANTHER" id="PTHR43742">
    <property type="entry name" value="TRIMETHYLAMINE-N-OXIDE REDUCTASE"/>
    <property type="match status" value="1"/>
</dbReference>
<dbReference type="PROSITE" id="PS00490">
    <property type="entry name" value="MOLYBDOPTERIN_PROK_2"/>
    <property type="match status" value="1"/>
</dbReference>
<evidence type="ECO:0000256" key="3">
    <source>
        <dbReference type="ARBA" id="ARBA00022505"/>
    </source>
</evidence>
<dbReference type="SUPFAM" id="SSF50692">
    <property type="entry name" value="ADC-like"/>
    <property type="match status" value="1"/>
</dbReference>
<dbReference type="Gene3D" id="2.40.40.20">
    <property type="match status" value="1"/>
</dbReference>
<protein>
    <submittedName>
        <fullName evidence="9">Molybdopterin-dependent oxidoreductase</fullName>
    </submittedName>
</protein>
<dbReference type="Gene3D" id="3.30.2070.10">
    <property type="entry name" value="Formate dehydrogenase/DMSO reductase"/>
    <property type="match status" value="1"/>
</dbReference>
<dbReference type="CDD" id="cd02766">
    <property type="entry name" value="MopB_3"/>
    <property type="match status" value="1"/>
</dbReference>
<proteinExistence type="inferred from homology"/>
<evidence type="ECO:0000256" key="4">
    <source>
        <dbReference type="ARBA" id="ARBA00022723"/>
    </source>
</evidence>
<evidence type="ECO:0000313" key="9">
    <source>
        <dbReference type="EMBL" id="MBI6874388.1"/>
    </source>
</evidence>
<evidence type="ECO:0000313" key="10">
    <source>
        <dbReference type="Proteomes" id="UP000622687"/>
    </source>
</evidence>
<dbReference type="AlphaFoldDB" id="A0A934I143"/>